<name>A0A1B1UDZ3_9BRAD</name>
<dbReference type="AlphaFoldDB" id="A0A1B1UDZ3"/>
<gene>
    <name evidence="1" type="ORF">LMTR13_13125</name>
</gene>
<reference evidence="1 2" key="1">
    <citation type="submission" date="2016-07" db="EMBL/GenBank/DDBJ databases">
        <title>Complete genome sequence of Bradyrhizobium icense LMTR 13T, a potential inoculant strain isolated from lima bean (Phaseolus lunatus) in Peru.</title>
        <authorList>
            <person name="Ormeno-Orrillo E."/>
            <person name="Duran D."/>
            <person name="Rogel M.A."/>
            <person name="Rey L."/>
            <person name="Imperial J."/>
            <person name="Ruiz-Argueso T."/>
            <person name="Martinez-Romero E."/>
        </authorList>
    </citation>
    <scope>NUCLEOTIDE SEQUENCE [LARGE SCALE GENOMIC DNA]</scope>
    <source>
        <strain evidence="1 2">LMTR 13</strain>
    </source>
</reference>
<dbReference type="STRING" id="1274631.LMTR13_13125"/>
<accession>A0A1B1UDZ3</accession>
<evidence type="ECO:0000313" key="2">
    <source>
        <dbReference type="Proteomes" id="UP000092839"/>
    </source>
</evidence>
<evidence type="ECO:0000313" key="1">
    <source>
        <dbReference type="EMBL" id="ANW00974.1"/>
    </source>
</evidence>
<dbReference type="EMBL" id="CP016428">
    <property type="protein sequence ID" value="ANW00974.1"/>
    <property type="molecule type" value="Genomic_DNA"/>
</dbReference>
<sequence length="61" mass="6795">MSRLAQTVLALAAIFAAARCDLNAGDFISRGVEGIGESHDKTGGWFMHAMEIRQYRHCEQR</sequence>
<dbReference type="KEGG" id="bic:LMTR13_13125"/>
<proteinExistence type="predicted"/>
<keyword evidence="2" id="KW-1185">Reference proteome</keyword>
<organism evidence="1 2">
    <name type="scientific">Bradyrhizobium icense</name>
    <dbReference type="NCBI Taxonomy" id="1274631"/>
    <lineage>
        <taxon>Bacteria</taxon>
        <taxon>Pseudomonadati</taxon>
        <taxon>Pseudomonadota</taxon>
        <taxon>Alphaproteobacteria</taxon>
        <taxon>Hyphomicrobiales</taxon>
        <taxon>Nitrobacteraceae</taxon>
        <taxon>Bradyrhizobium</taxon>
    </lineage>
</organism>
<dbReference type="Proteomes" id="UP000092839">
    <property type="component" value="Chromosome"/>
</dbReference>
<protein>
    <submittedName>
        <fullName evidence="1">Uncharacterized protein</fullName>
    </submittedName>
</protein>